<dbReference type="AlphaFoldDB" id="A0A1F6AAA2"/>
<sequence length="190" mass="21906">MNYPVVFDVETQFTFAEVGHDPKKLKISVVGIFDYATGQYQAIKENELSKLFKIFEHASFLIGYNSNKFDLPVLSSYYIGDIFQFHSLDLMDEVQSVLGYRVALDDLARATLNTKKSGHGLMAIEYFRNNEWEKLINYCLDDVKITKNLYEYGKKNKRLYIQTSKGEREIPVSLNKTFSDNNNVSLSLPI</sequence>
<feature type="domain" description="YprB ribonuclease H-like" evidence="1">
    <location>
        <begin position="7"/>
        <end position="152"/>
    </location>
</feature>
<evidence type="ECO:0000313" key="3">
    <source>
        <dbReference type="Proteomes" id="UP000177092"/>
    </source>
</evidence>
<organism evidence="2 3">
    <name type="scientific">Candidatus Gottesmanbacteria bacterium RIFCSPHIGHO2_02_FULL_40_13</name>
    <dbReference type="NCBI Taxonomy" id="1798384"/>
    <lineage>
        <taxon>Bacteria</taxon>
        <taxon>Candidatus Gottesmaniibacteriota</taxon>
    </lineage>
</organism>
<dbReference type="STRING" id="1798384.A3D03_04845"/>
<dbReference type="EMBL" id="MFJN01000026">
    <property type="protein sequence ID" value="OGG21217.1"/>
    <property type="molecule type" value="Genomic_DNA"/>
</dbReference>
<evidence type="ECO:0000313" key="2">
    <source>
        <dbReference type="EMBL" id="OGG21217.1"/>
    </source>
</evidence>
<dbReference type="InterPro" id="IPR036397">
    <property type="entry name" value="RNaseH_sf"/>
</dbReference>
<name>A0A1F6AAA2_9BACT</name>
<comment type="caution">
    <text evidence="2">The sequence shown here is derived from an EMBL/GenBank/DDBJ whole genome shotgun (WGS) entry which is preliminary data.</text>
</comment>
<proteinExistence type="predicted"/>
<reference evidence="2 3" key="1">
    <citation type="journal article" date="2016" name="Nat. Commun.">
        <title>Thousands of microbial genomes shed light on interconnected biogeochemical processes in an aquifer system.</title>
        <authorList>
            <person name="Anantharaman K."/>
            <person name="Brown C.T."/>
            <person name="Hug L.A."/>
            <person name="Sharon I."/>
            <person name="Castelle C.J."/>
            <person name="Probst A.J."/>
            <person name="Thomas B.C."/>
            <person name="Singh A."/>
            <person name="Wilkins M.J."/>
            <person name="Karaoz U."/>
            <person name="Brodie E.L."/>
            <person name="Williams K.H."/>
            <person name="Hubbard S.S."/>
            <person name="Banfield J.F."/>
        </authorList>
    </citation>
    <scope>NUCLEOTIDE SEQUENCE [LARGE SCALE GENOMIC DNA]</scope>
</reference>
<dbReference type="Gene3D" id="3.30.420.10">
    <property type="entry name" value="Ribonuclease H-like superfamily/Ribonuclease H"/>
    <property type="match status" value="1"/>
</dbReference>
<gene>
    <name evidence="2" type="ORF">A3D03_04845</name>
</gene>
<dbReference type="InterPro" id="IPR012337">
    <property type="entry name" value="RNaseH-like_sf"/>
</dbReference>
<dbReference type="Pfam" id="PF13482">
    <property type="entry name" value="RNase_H_2"/>
    <property type="match status" value="1"/>
</dbReference>
<protein>
    <recommendedName>
        <fullName evidence="1">YprB ribonuclease H-like domain-containing protein</fullName>
    </recommendedName>
</protein>
<dbReference type="GO" id="GO:0003676">
    <property type="term" value="F:nucleic acid binding"/>
    <property type="evidence" value="ECO:0007669"/>
    <property type="project" value="InterPro"/>
</dbReference>
<dbReference type="Proteomes" id="UP000177092">
    <property type="component" value="Unassembled WGS sequence"/>
</dbReference>
<dbReference type="SUPFAM" id="SSF53098">
    <property type="entry name" value="Ribonuclease H-like"/>
    <property type="match status" value="1"/>
</dbReference>
<accession>A0A1F6AAA2</accession>
<evidence type="ECO:0000259" key="1">
    <source>
        <dbReference type="Pfam" id="PF13482"/>
    </source>
</evidence>
<dbReference type="InterPro" id="IPR038720">
    <property type="entry name" value="YprB_RNase_H-like_dom"/>
</dbReference>